<evidence type="ECO:0000313" key="4">
    <source>
        <dbReference type="EMBL" id="KPA88747.1"/>
    </source>
</evidence>
<evidence type="ECO:0000256" key="2">
    <source>
        <dbReference type="SAM" id="MobiDB-lite"/>
    </source>
</evidence>
<protein>
    <recommendedName>
        <fullName evidence="3">DUF3850 domain-containing protein</fullName>
    </recommendedName>
</protein>
<evidence type="ECO:0000259" key="3">
    <source>
        <dbReference type="Pfam" id="PF12961"/>
    </source>
</evidence>
<dbReference type="OrthoDB" id="7033488at2"/>
<gene>
    <name evidence="4" type="ORF">PF66_04415</name>
</gene>
<name>A0A0M9GE41_9PSED</name>
<organism evidence="4 5">
    <name type="scientific">Pseudomonas asplenii</name>
    <dbReference type="NCBI Taxonomy" id="53407"/>
    <lineage>
        <taxon>Bacteria</taxon>
        <taxon>Pseudomonadati</taxon>
        <taxon>Pseudomonadota</taxon>
        <taxon>Gammaproteobacteria</taxon>
        <taxon>Pseudomonadales</taxon>
        <taxon>Pseudomonadaceae</taxon>
        <taxon>Pseudomonas</taxon>
    </lineage>
</organism>
<dbReference type="Proteomes" id="UP000037931">
    <property type="component" value="Unassembled WGS sequence"/>
</dbReference>
<feature type="domain" description="DUF3850" evidence="3">
    <location>
        <begin position="20"/>
        <end position="92"/>
    </location>
</feature>
<dbReference type="InterPro" id="IPR039440">
    <property type="entry name" value="DUF3850"/>
</dbReference>
<proteinExistence type="predicted"/>
<dbReference type="EMBL" id="JSYZ01000018">
    <property type="protein sequence ID" value="KPA88747.1"/>
    <property type="molecule type" value="Genomic_DNA"/>
</dbReference>
<reference evidence="4 5" key="1">
    <citation type="journal article" date="2015" name="PLoS ONE">
        <title>Rice-Infecting Pseudomonas Genomes Are Highly Accessorized and Harbor Multiple Putative Virulence Mechanisms to Cause Sheath Brown Rot.</title>
        <authorList>
            <person name="Quibod I.L."/>
            <person name="Grande G."/>
            <person name="Oreiro E.G."/>
            <person name="Borja F.N."/>
            <person name="Dossa G.S."/>
            <person name="Mauleon R."/>
            <person name="Cruz C.V."/>
            <person name="Oliva R."/>
        </authorList>
    </citation>
    <scope>NUCLEOTIDE SEQUENCE [LARGE SCALE GENOMIC DNA]</scope>
    <source>
        <strain evidence="4 5">IRRI 6609</strain>
    </source>
</reference>
<keyword evidence="1" id="KW-0175">Coiled coil</keyword>
<sequence>MPTENQSSNEQKMVSVPRQHELKIRQTPLADLLSGLKTGEIRDCSDREFAVGDTVLLREIDDGREYTGTVARRTITHVQKHYGLPDHLCVLSYGQPAEQHQGEPIMLTAVAELVDDGDGGLEPLWILEGGTAELFAGMTLLIADNAPDLCQEDGSAEVYAHADSGEVEQLRSERDQLQADLTQRDERVDTLEAMLLKIATNLGGTLEQYGLLKEVAALVRIKDAAAQESAEPDHTPTITIPPGLGNYDGSDNGVD</sequence>
<evidence type="ECO:0000256" key="1">
    <source>
        <dbReference type="SAM" id="Coils"/>
    </source>
</evidence>
<feature type="region of interest" description="Disordered" evidence="2">
    <location>
        <begin position="226"/>
        <end position="255"/>
    </location>
</feature>
<dbReference type="SUPFAM" id="SSF88697">
    <property type="entry name" value="PUA domain-like"/>
    <property type="match status" value="1"/>
</dbReference>
<keyword evidence="5" id="KW-1185">Reference proteome</keyword>
<dbReference type="PATRIC" id="fig|50340.43.peg.1718"/>
<dbReference type="InterPro" id="IPR015947">
    <property type="entry name" value="PUA-like_sf"/>
</dbReference>
<feature type="coiled-coil region" evidence="1">
    <location>
        <begin position="160"/>
        <end position="194"/>
    </location>
</feature>
<evidence type="ECO:0000313" key="5">
    <source>
        <dbReference type="Proteomes" id="UP000037931"/>
    </source>
</evidence>
<accession>A0A0M9GE41</accession>
<dbReference type="AlphaFoldDB" id="A0A0M9GE41"/>
<comment type="caution">
    <text evidence="4">The sequence shown here is derived from an EMBL/GenBank/DDBJ whole genome shotgun (WGS) entry which is preliminary data.</text>
</comment>
<dbReference type="Pfam" id="PF12961">
    <property type="entry name" value="DUF3850"/>
    <property type="match status" value="1"/>
</dbReference>
<dbReference type="Gene3D" id="2.30.130.30">
    <property type="entry name" value="Hypothetical protein"/>
    <property type="match status" value="1"/>
</dbReference>